<keyword evidence="4 6" id="KW-0456">Lyase</keyword>
<feature type="cross-link" description="5-imidazolinone (Ala-Gly)" evidence="6">
    <location>
        <begin position="141"/>
        <end position="143"/>
    </location>
</feature>
<comment type="similarity">
    <text evidence="6 7">Belongs to the PAL/histidase family.</text>
</comment>
<dbReference type="NCBIfam" id="TIGR01225">
    <property type="entry name" value="hutH"/>
    <property type="match status" value="1"/>
</dbReference>
<sequence>MIELTGNTLTIEQAEEIIFHHKRVAVSNDSWEEVMASREAVEKIVARQEVVYGITTGFGKFSDVRIHPDDVEDLQLHLIRSHACGVGEPFPEPVSRAMVLLRLNALLKGFSGIRKCVLELLVELLNNGIHPIVPQQGSLGASGDLAPLSHIALVLVGEGEVMYQNKRMSSSEAFNITGLTPITLKAKEGLALINGTQAMTAMGLINYIEATNLALQADVIATLTIEGLEGIMDAFDEDIHLARGFQEQVDVASRLRFLLQGSKLTTTQGEKRVQDAYSIRCIPQVHGASWQVLAYVKDKLLIEMNAATDNPLIFDDGRKVLSGGNFHGQPIAFSMDFLKIGMAELANISERRIERLVNPQLNDLPPFLSPAPGLQSGAMIMQYCAASLVSENKTLAHPASVDSIPSSANQEDHVSMGTIASRHAYQIITNVRRVLAIELICAMQAIEYQGIQKLADKTMEFYLEGRKVVPSITEDRVFSKDIEAINEWLKTFRVNKLFKDMMTIREEKK</sequence>
<dbReference type="HAMAP" id="MF_00229">
    <property type="entry name" value="His_ammonia_lyase"/>
    <property type="match status" value="1"/>
</dbReference>
<dbReference type="InterPro" id="IPR022313">
    <property type="entry name" value="Phe/His_NH3-lyase_AS"/>
</dbReference>
<evidence type="ECO:0000256" key="6">
    <source>
        <dbReference type="HAMAP-Rule" id="MF_00229"/>
    </source>
</evidence>
<dbReference type="NCBIfam" id="NF006871">
    <property type="entry name" value="PRK09367.1"/>
    <property type="match status" value="1"/>
</dbReference>
<dbReference type="InterPro" id="IPR005921">
    <property type="entry name" value="HutH"/>
</dbReference>
<dbReference type="PANTHER" id="PTHR10362">
    <property type="entry name" value="HISTIDINE AMMONIA-LYASE"/>
    <property type="match status" value="1"/>
</dbReference>
<comment type="pathway">
    <text evidence="1 6 8">Amino-acid degradation; L-histidine degradation into L-glutamate; N-formimidoyl-L-glutamate from L-histidine: step 1/3.</text>
</comment>
<dbReference type="CDD" id="cd00332">
    <property type="entry name" value="PAL-HAL"/>
    <property type="match status" value="1"/>
</dbReference>
<dbReference type="Gene3D" id="1.10.275.10">
    <property type="entry name" value="Fumarase/aspartase (N-terminal domain)"/>
    <property type="match status" value="1"/>
</dbReference>
<name>A0ABW4LQE2_9BACI</name>
<comment type="caution">
    <text evidence="10">The sequence shown here is derived from an EMBL/GenBank/DDBJ whole genome shotgun (WGS) entry which is preliminary data.</text>
</comment>
<evidence type="ECO:0000313" key="10">
    <source>
        <dbReference type="EMBL" id="MFD1737267.1"/>
    </source>
</evidence>
<dbReference type="InterPro" id="IPR008948">
    <property type="entry name" value="L-Aspartase-like"/>
</dbReference>
<proteinExistence type="inferred from homology"/>
<dbReference type="Gene3D" id="1.20.200.10">
    <property type="entry name" value="Fumarase/aspartase (Central domain)"/>
    <property type="match status" value="1"/>
</dbReference>
<evidence type="ECO:0000256" key="8">
    <source>
        <dbReference type="RuleBase" id="RU004479"/>
    </source>
</evidence>
<dbReference type="InterPro" id="IPR001106">
    <property type="entry name" value="Aromatic_Lyase"/>
</dbReference>
<dbReference type="Pfam" id="PF00221">
    <property type="entry name" value="Lyase_aromatic"/>
    <property type="match status" value="1"/>
</dbReference>
<dbReference type="EC" id="4.3.1.3" evidence="2 6"/>
<evidence type="ECO:0000256" key="2">
    <source>
        <dbReference type="ARBA" id="ARBA00012994"/>
    </source>
</evidence>
<dbReference type="GO" id="GO:0004397">
    <property type="term" value="F:histidine ammonia-lyase activity"/>
    <property type="evidence" value="ECO:0007669"/>
    <property type="project" value="UniProtKB-EC"/>
</dbReference>
<evidence type="ECO:0000256" key="5">
    <source>
        <dbReference type="ARBA" id="ARBA00049269"/>
    </source>
</evidence>
<evidence type="ECO:0000256" key="3">
    <source>
        <dbReference type="ARBA" id="ARBA00022808"/>
    </source>
</evidence>
<accession>A0ABW4LQE2</accession>
<keyword evidence="3 6" id="KW-0369">Histidine metabolism</keyword>
<evidence type="ECO:0000313" key="11">
    <source>
        <dbReference type="Proteomes" id="UP001597214"/>
    </source>
</evidence>
<dbReference type="PROSITE" id="PS00488">
    <property type="entry name" value="PAL_HISTIDASE"/>
    <property type="match status" value="1"/>
</dbReference>
<gene>
    <name evidence="6 10" type="primary">hutH</name>
    <name evidence="10" type="ORF">ACFSCX_11955</name>
</gene>
<dbReference type="InterPro" id="IPR024083">
    <property type="entry name" value="Fumarase/histidase_N"/>
</dbReference>
<dbReference type="Proteomes" id="UP001597214">
    <property type="component" value="Unassembled WGS sequence"/>
</dbReference>
<organism evidence="10 11">
    <name type="scientific">Bacillus salitolerans</name>
    <dbReference type="NCBI Taxonomy" id="1437434"/>
    <lineage>
        <taxon>Bacteria</taxon>
        <taxon>Bacillati</taxon>
        <taxon>Bacillota</taxon>
        <taxon>Bacilli</taxon>
        <taxon>Bacillales</taxon>
        <taxon>Bacillaceae</taxon>
        <taxon>Bacillus</taxon>
    </lineage>
</organism>
<comment type="PTM">
    <text evidence="6">Contains an active site 4-methylidene-imidazol-5-one (MIO), which is formed autocatalytically by cyclization and dehydration of residues Ala-Ser-Gly.</text>
</comment>
<dbReference type="EMBL" id="JBHUEM010000020">
    <property type="protein sequence ID" value="MFD1737267.1"/>
    <property type="molecule type" value="Genomic_DNA"/>
</dbReference>
<keyword evidence="6" id="KW-0963">Cytoplasm</keyword>
<reference evidence="11" key="1">
    <citation type="journal article" date="2019" name="Int. J. Syst. Evol. Microbiol.">
        <title>The Global Catalogue of Microorganisms (GCM) 10K type strain sequencing project: providing services to taxonomists for standard genome sequencing and annotation.</title>
        <authorList>
            <consortium name="The Broad Institute Genomics Platform"/>
            <consortium name="The Broad Institute Genome Sequencing Center for Infectious Disease"/>
            <person name="Wu L."/>
            <person name="Ma J."/>
        </authorList>
    </citation>
    <scope>NUCLEOTIDE SEQUENCE [LARGE SCALE GENOMIC DNA]</scope>
    <source>
        <strain evidence="11">CCUG 49339</strain>
    </source>
</reference>
<comment type="subcellular location">
    <subcellularLocation>
        <location evidence="6 9">Cytoplasm</location>
    </subcellularLocation>
</comment>
<evidence type="ECO:0000256" key="9">
    <source>
        <dbReference type="RuleBase" id="RU004480"/>
    </source>
</evidence>
<evidence type="ECO:0000256" key="1">
    <source>
        <dbReference type="ARBA" id="ARBA00005113"/>
    </source>
</evidence>
<feature type="modified residue" description="2,3-didehydroalanine (Ser)" evidence="6">
    <location>
        <position position="142"/>
    </location>
</feature>
<comment type="catalytic activity">
    <reaction evidence="5 6 8">
        <text>L-histidine = trans-urocanate + NH4(+)</text>
        <dbReference type="Rhea" id="RHEA:21232"/>
        <dbReference type="ChEBI" id="CHEBI:17771"/>
        <dbReference type="ChEBI" id="CHEBI:28938"/>
        <dbReference type="ChEBI" id="CHEBI:57595"/>
        <dbReference type="EC" id="4.3.1.3"/>
    </reaction>
</comment>
<evidence type="ECO:0000256" key="4">
    <source>
        <dbReference type="ARBA" id="ARBA00023239"/>
    </source>
</evidence>
<dbReference type="SUPFAM" id="SSF48557">
    <property type="entry name" value="L-aspartase-like"/>
    <property type="match status" value="1"/>
</dbReference>
<dbReference type="RefSeq" id="WP_377928470.1">
    <property type="nucleotide sequence ID" value="NZ_JBHUEM010000020.1"/>
</dbReference>
<keyword evidence="11" id="KW-1185">Reference proteome</keyword>
<protein>
    <recommendedName>
        <fullName evidence="2 6">Histidine ammonia-lyase</fullName>
        <shortName evidence="6">Histidase</shortName>
        <ecNumber evidence="2 6">4.3.1.3</ecNumber>
    </recommendedName>
</protein>
<evidence type="ECO:0000256" key="7">
    <source>
        <dbReference type="RuleBase" id="RU003954"/>
    </source>
</evidence>